<dbReference type="PANTHER" id="PTHR24171:SF9">
    <property type="entry name" value="ANKYRIN REPEAT DOMAIN-CONTAINING PROTEIN 39"/>
    <property type="match status" value="1"/>
</dbReference>
<reference evidence="5 6" key="1">
    <citation type="submission" date="2020-04" db="EMBL/GenBank/DDBJ databases">
        <authorList>
            <person name="Alioto T."/>
            <person name="Alioto T."/>
            <person name="Gomez Garrido J."/>
        </authorList>
    </citation>
    <scope>NUCLEOTIDE SEQUENCE [LARGE SCALE GENOMIC DNA]</scope>
</reference>
<organism evidence="5 6">
    <name type="scientific">Cloeon dipterum</name>
    <dbReference type="NCBI Taxonomy" id="197152"/>
    <lineage>
        <taxon>Eukaryota</taxon>
        <taxon>Metazoa</taxon>
        <taxon>Ecdysozoa</taxon>
        <taxon>Arthropoda</taxon>
        <taxon>Hexapoda</taxon>
        <taxon>Insecta</taxon>
        <taxon>Pterygota</taxon>
        <taxon>Palaeoptera</taxon>
        <taxon>Ephemeroptera</taxon>
        <taxon>Pisciforma</taxon>
        <taxon>Baetidae</taxon>
        <taxon>Cloeon</taxon>
    </lineage>
</organism>
<feature type="repeat" description="ANK" evidence="3">
    <location>
        <begin position="261"/>
        <end position="293"/>
    </location>
</feature>
<evidence type="ECO:0000313" key="5">
    <source>
        <dbReference type="EMBL" id="CAB3370908.1"/>
    </source>
</evidence>
<feature type="repeat" description="ANK" evidence="3">
    <location>
        <begin position="228"/>
        <end position="260"/>
    </location>
</feature>
<keyword evidence="6" id="KW-1185">Reference proteome</keyword>
<feature type="region of interest" description="Disordered" evidence="4">
    <location>
        <begin position="1"/>
        <end position="68"/>
    </location>
</feature>
<dbReference type="PROSITE" id="PS50088">
    <property type="entry name" value="ANK_REPEAT"/>
    <property type="match status" value="3"/>
</dbReference>
<dbReference type="InterPro" id="IPR002110">
    <property type="entry name" value="Ankyrin_rpt"/>
</dbReference>
<dbReference type="Pfam" id="PF12796">
    <property type="entry name" value="Ank_2"/>
    <property type="match status" value="1"/>
</dbReference>
<keyword evidence="2 3" id="KW-0040">ANK repeat</keyword>
<keyword evidence="1" id="KW-0677">Repeat</keyword>
<feature type="region of interest" description="Disordered" evidence="4">
    <location>
        <begin position="110"/>
        <end position="142"/>
    </location>
</feature>
<evidence type="ECO:0000256" key="1">
    <source>
        <dbReference type="ARBA" id="ARBA00022737"/>
    </source>
</evidence>
<gene>
    <name evidence="5" type="ORF">CLODIP_2_CD08265</name>
</gene>
<evidence type="ECO:0000256" key="3">
    <source>
        <dbReference type="PROSITE-ProRule" id="PRU00023"/>
    </source>
</evidence>
<evidence type="ECO:0000256" key="2">
    <source>
        <dbReference type="ARBA" id="ARBA00023043"/>
    </source>
</evidence>
<dbReference type="EMBL" id="CADEPI010000056">
    <property type="protein sequence ID" value="CAB3370908.1"/>
    <property type="molecule type" value="Genomic_DNA"/>
</dbReference>
<dbReference type="Proteomes" id="UP000494165">
    <property type="component" value="Unassembled WGS sequence"/>
</dbReference>
<feature type="repeat" description="ANK" evidence="3">
    <location>
        <begin position="195"/>
        <end position="227"/>
    </location>
</feature>
<dbReference type="InterPro" id="IPR036770">
    <property type="entry name" value="Ankyrin_rpt-contain_sf"/>
</dbReference>
<sequence>MASVDSGVETENDSNDSSVAGGQENRRSMDLSPASSLRDSRSASENSFFSSRDPVPSTSQQDAHPSFMPLSNGGLLQAGVVPCLLKLEEDGLLKLKSYFNLETTSKPIEISKPVDEQADDSASTGDDAAEMQEVEPPAGLSFENIKSTGNKGYEIADDTIILRSYSKHTLLQAKMRRPWLSRYHTQNRFPEAKYTKERSLRRAASTNHVEMVSYLLDKGVNPNATDEFKRAPLHLAACRGFIDTLELLLDKGANPNQKDSMGNTALHLAACTNNVPVVTLLLKAGTDVSSLDQYGRNPLQLAQTRLKMLQMSAAMNPDAMQVKCEVQNVIDMMQIYLHRIGSHNRDAENELLNSFSTRLTLSQTPKEVDHELRGLLASLSNLNLNKAAPTASLESIDV</sequence>
<dbReference type="SUPFAM" id="SSF48403">
    <property type="entry name" value="Ankyrin repeat"/>
    <property type="match status" value="1"/>
</dbReference>
<accession>A0A8S1CSL8</accession>
<evidence type="ECO:0000256" key="4">
    <source>
        <dbReference type="SAM" id="MobiDB-lite"/>
    </source>
</evidence>
<dbReference type="PROSITE" id="PS50297">
    <property type="entry name" value="ANK_REP_REGION"/>
    <property type="match status" value="2"/>
</dbReference>
<dbReference type="SMART" id="SM00248">
    <property type="entry name" value="ANK"/>
    <property type="match status" value="3"/>
</dbReference>
<proteinExistence type="predicted"/>
<dbReference type="AlphaFoldDB" id="A0A8S1CSL8"/>
<evidence type="ECO:0000313" key="6">
    <source>
        <dbReference type="Proteomes" id="UP000494165"/>
    </source>
</evidence>
<name>A0A8S1CSL8_9INSE</name>
<dbReference type="PANTHER" id="PTHR24171">
    <property type="entry name" value="ANKYRIN REPEAT DOMAIN-CONTAINING PROTEIN 39-RELATED"/>
    <property type="match status" value="1"/>
</dbReference>
<dbReference type="OrthoDB" id="496981at2759"/>
<comment type="caution">
    <text evidence="5">The sequence shown here is derived from an EMBL/GenBank/DDBJ whole genome shotgun (WGS) entry which is preliminary data.</text>
</comment>
<protein>
    <recommendedName>
        <fullName evidence="7">Ankyrin repeat domain-containing protein 54</fullName>
    </recommendedName>
</protein>
<dbReference type="Gene3D" id="1.25.40.20">
    <property type="entry name" value="Ankyrin repeat-containing domain"/>
    <property type="match status" value="2"/>
</dbReference>
<evidence type="ECO:0008006" key="7">
    <source>
        <dbReference type="Google" id="ProtNLM"/>
    </source>
</evidence>
<feature type="compositionally biased region" description="Low complexity" evidence="4">
    <location>
        <begin position="43"/>
        <end position="52"/>
    </location>
</feature>